<dbReference type="PANTHER" id="PTHR15319:SF1">
    <property type="entry name" value="TATA BOX-BINDING PROTEIN-ASSOCIATED FACTOR RNA POLYMERASE I SUBUNIT C"/>
    <property type="match status" value="1"/>
</dbReference>
<proteinExistence type="predicted"/>
<dbReference type="AlphaFoldDB" id="A0A8R1HX33"/>
<dbReference type="InterPro" id="IPR038801">
    <property type="entry name" value="TAF1C"/>
</dbReference>
<reference evidence="1" key="2">
    <citation type="submission" date="2022-06" db="UniProtKB">
        <authorList>
            <consortium name="EnsemblMetazoa"/>
        </authorList>
    </citation>
    <scope>IDENTIFICATION</scope>
    <source>
        <strain evidence="1">DF5081</strain>
    </source>
</reference>
<name>A0A8R1HX33_CAEJA</name>
<dbReference type="Proteomes" id="UP000005237">
    <property type="component" value="Unassembled WGS sequence"/>
</dbReference>
<dbReference type="PANTHER" id="PTHR15319">
    <property type="entry name" value="TATA BOX-BINDING PROTEIN ASSOCIATED FACTOR RNA POLYMERASE I SUBUNIT C"/>
    <property type="match status" value="1"/>
</dbReference>
<organism evidence="1 2">
    <name type="scientific">Caenorhabditis japonica</name>
    <dbReference type="NCBI Taxonomy" id="281687"/>
    <lineage>
        <taxon>Eukaryota</taxon>
        <taxon>Metazoa</taxon>
        <taxon>Ecdysozoa</taxon>
        <taxon>Nematoda</taxon>
        <taxon>Chromadorea</taxon>
        <taxon>Rhabditida</taxon>
        <taxon>Rhabditina</taxon>
        <taxon>Rhabditomorpha</taxon>
        <taxon>Rhabditoidea</taxon>
        <taxon>Rhabditidae</taxon>
        <taxon>Peloderinae</taxon>
        <taxon>Caenorhabditis</taxon>
    </lineage>
</organism>
<evidence type="ECO:0000313" key="1">
    <source>
        <dbReference type="EnsemblMetazoa" id="CJA12072.1"/>
    </source>
</evidence>
<sequence length="631" mass="72162">MSSRPSTSSDFGPAPALFLELPSRNFGARWFGQRGFGGLLEDPRNESEWIPQYNLQHFWKRKIAPTPIGLVEPLIPPRFRSPDNFDRLPGHFSYKTQEYELYNRNLLATNFGNSAKNGGILKIWTVNERSKRHYLEGFQVEISKKGQPIPQTTTRSLDKKIKMVPPIKSENSENPRRSEPLLELRASFWSSPNHTKLFLRSPTLLQSLEIPDDVDGISNEQQEQVPIFHTAVKNFQESPLLEGVLAVVDFGGRIWLLESTYDITKARKIYGKFDTVYQNLCFTDHPKLLTISDNFCVEIVDSRMNCAGVELWKTPEFACRGVKEPLYVQQTPPAPPIIRHVAKVPNSANNFLAMTDYSMVLLDDRFPGKTVLEMRHAISSGAHKFLVAESSVRDAVDGGEIFSIFSLEQLPTLSSSVSMTKIYRHASGIFSAVDAFHSLGEPHHFNDVTRRGKYTDGTRILAEPTRAISLVETPFDNLLLFRQTDDGAIWWQKLSHEAEISEESIVKKERKSAERIAERMRNAEEEEEEDWRREKWRPVYSDGMHEQVKESQRDRRSIIHIEIADIDRKIISKCAQRARNAHRKAAQLHTEEICKRLEVVELDDENSTLSKITLDTWTASIAKMEEAAQNL</sequence>
<protein>
    <submittedName>
        <fullName evidence="1">Uncharacterized protein</fullName>
    </submittedName>
</protein>
<reference evidence="2" key="1">
    <citation type="submission" date="2010-08" db="EMBL/GenBank/DDBJ databases">
        <authorList>
            <consortium name="Caenorhabditis japonica Sequencing Consortium"/>
            <person name="Wilson R.K."/>
        </authorList>
    </citation>
    <scope>NUCLEOTIDE SEQUENCE [LARGE SCALE GENOMIC DNA]</scope>
    <source>
        <strain evidence="2">DF5081</strain>
    </source>
</reference>
<accession>A0A8R1HX33</accession>
<keyword evidence="2" id="KW-1185">Reference proteome</keyword>
<evidence type="ECO:0000313" key="2">
    <source>
        <dbReference type="Proteomes" id="UP000005237"/>
    </source>
</evidence>
<dbReference type="GO" id="GO:0001164">
    <property type="term" value="F:RNA polymerase I core promoter sequence-specific DNA binding"/>
    <property type="evidence" value="ECO:0007669"/>
    <property type="project" value="TreeGrafter"/>
</dbReference>
<dbReference type="EnsemblMetazoa" id="CJA12072.1">
    <property type="protein sequence ID" value="CJA12072.1"/>
    <property type="gene ID" value="WBGene00131276"/>
</dbReference>
<dbReference type="GO" id="GO:0001650">
    <property type="term" value="C:fibrillar center"/>
    <property type="evidence" value="ECO:0007669"/>
    <property type="project" value="TreeGrafter"/>
</dbReference>